<dbReference type="InterPro" id="IPR001683">
    <property type="entry name" value="PX_dom"/>
</dbReference>
<dbReference type="GO" id="GO:0005829">
    <property type="term" value="C:cytosol"/>
    <property type="evidence" value="ECO:0007669"/>
    <property type="project" value="GOC"/>
</dbReference>
<comment type="caution">
    <text evidence="2">The sequence shown here is derived from an EMBL/GenBank/DDBJ whole genome shotgun (WGS) entry which is preliminary data.</text>
</comment>
<dbReference type="EMBL" id="JAEPRD010000008">
    <property type="protein sequence ID" value="KAG2211682.1"/>
    <property type="molecule type" value="Genomic_DNA"/>
</dbReference>
<evidence type="ECO:0000313" key="2">
    <source>
        <dbReference type="EMBL" id="KAG2211682.1"/>
    </source>
</evidence>
<dbReference type="Pfam" id="PF00787">
    <property type="entry name" value="PX"/>
    <property type="match status" value="1"/>
</dbReference>
<evidence type="ECO:0000259" key="1">
    <source>
        <dbReference type="Pfam" id="PF00787"/>
    </source>
</evidence>
<proteinExistence type="predicted"/>
<dbReference type="SUPFAM" id="SSF64268">
    <property type="entry name" value="PX domain"/>
    <property type="match status" value="1"/>
</dbReference>
<dbReference type="Proteomes" id="UP000603453">
    <property type="component" value="Unassembled WGS sequence"/>
</dbReference>
<dbReference type="InterPro" id="IPR036871">
    <property type="entry name" value="PX_dom_sf"/>
</dbReference>
<feature type="domain" description="PX" evidence="1">
    <location>
        <begin position="32"/>
        <end position="133"/>
    </location>
</feature>
<dbReference type="GO" id="GO:0032266">
    <property type="term" value="F:phosphatidylinositol-3-phosphate binding"/>
    <property type="evidence" value="ECO:0007669"/>
    <property type="project" value="TreeGrafter"/>
</dbReference>
<dbReference type="InterPro" id="IPR027267">
    <property type="entry name" value="AH/BAR_dom_sf"/>
</dbReference>
<protein>
    <recommendedName>
        <fullName evidence="1">PX domain-containing protein</fullName>
    </recommendedName>
</protein>
<dbReference type="PANTHER" id="PTHR47433:SF1">
    <property type="entry name" value="VACUOLAR PROTEIN SORTING-ASSOCIATED PROTEIN 17"/>
    <property type="match status" value="1"/>
</dbReference>
<sequence>MPSRIQLQVTNVDYKRQDPVFWIEVKTTLTKYKQKQKRFPRYYSELSKLHDHLASTLDDVLIPALPTCPTPRLDKEGKLVGRQWWLSIKLPHESSSEKVDAGLVENKIQDWLDRVSEHERVQDSEGLREFVESEVAKFRPTSNNFKSRNKLPLINVSEEDMEPEFEYCMKELTTFSSNLNQIIARLEKLVNEENVEMAICWMNLSSSWVSYGGIERNPGLFILYKSVAKGYQQLSDLERFQAIALNETIGDEILYQTRNCNSAQNAMQRRLNALSDYLTSRKITESSLKSVERLKSSTIIDRQQASEAIAILENARTNQNANKDRFNKVDTNLRNDIEENYRPNVKKDMLRAIKEFAKSQLYLEKKKLLIFQEILENKKM</sequence>
<accession>A0A8H7RIK1</accession>
<dbReference type="Gene3D" id="1.20.1270.60">
    <property type="entry name" value="Arfaptin homology (AH) domain/BAR domain"/>
    <property type="match status" value="1"/>
</dbReference>
<organism evidence="2 3">
    <name type="scientific">Mucor saturninus</name>
    <dbReference type="NCBI Taxonomy" id="64648"/>
    <lineage>
        <taxon>Eukaryota</taxon>
        <taxon>Fungi</taxon>
        <taxon>Fungi incertae sedis</taxon>
        <taxon>Mucoromycota</taxon>
        <taxon>Mucoromycotina</taxon>
        <taxon>Mucoromycetes</taxon>
        <taxon>Mucorales</taxon>
        <taxon>Mucorineae</taxon>
        <taxon>Mucoraceae</taxon>
        <taxon>Mucor</taxon>
    </lineage>
</organism>
<dbReference type="PANTHER" id="PTHR47433">
    <property type="entry name" value="VACUOLAR PROTEIN SORTING-ASSOCIATED PROTEIN 17"/>
    <property type="match status" value="1"/>
</dbReference>
<dbReference type="GO" id="GO:0042147">
    <property type="term" value="P:retrograde transport, endosome to Golgi"/>
    <property type="evidence" value="ECO:0007669"/>
    <property type="project" value="TreeGrafter"/>
</dbReference>
<dbReference type="InterPro" id="IPR053055">
    <property type="entry name" value="VPS17"/>
</dbReference>
<dbReference type="AlphaFoldDB" id="A0A8H7RIK1"/>
<dbReference type="OrthoDB" id="9976382at2759"/>
<dbReference type="Gene3D" id="3.30.1520.10">
    <property type="entry name" value="Phox-like domain"/>
    <property type="match status" value="1"/>
</dbReference>
<gene>
    <name evidence="2" type="ORF">INT47_008779</name>
</gene>
<name>A0A8H7RIK1_9FUNG</name>
<dbReference type="GO" id="GO:0030905">
    <property type="term" value="C:retromer, tubulation complex"/>
    <property type="evidence" value="ECO:0007669"/>
    <property type="project" value="TreeGrafter"/>
</dbReference>
<evidence type="ECO:0000313" key="3">
    <source>
        <dbReference type="Proteomes" id="UP000603453"/>
    </source>
</evidence>
<dbReference type="GO" id="GO:0005768">
    <property type="term" value="C:endosome"/>
    <property type="evidence" value="ECO:0007669"/>
    <property type="project" value="TreeGrafter"/>
</dbReference>
<dbReference type="GO" id="GO:0006886">
    <property type="term" value="P:intracellular protein transport"/>
    <property type="evidence" value="ECO:0007669"/>
    <property type="project" value="TreeGrafter"/>
</dbReference>
<keyword evidence="3" id="KW-1185">Reference proteome</keyword>
<reference evidence="2" key="1">
    <citation type="submission" date="2020-12" db="EMBL/GenBank/DDBJ databases">
        <title>Metabolic potential, ecology and presence of endohyphal bacteria is reflected in genomic diversity of Mucoromycotina.</title>
        <authorList>
            <person name="Muszewska A."/>
            <person name="Okrasinska A."/>
            <person name="Steczkiewicz K."/>
            <person name="Drgas O."/>
            <person name="Orlowska M."/>
            <person name="Perlinska-Lenart U."/>
            <person name="Aleksandrzak-Piekarczyk T."/>
            <person name="Szatraj K."/>
            <person name="Zielenkiewicz U."/>
            <person name="Pilsyk S."/>
            <person name="Malc E."/>
            <person name="Mieczkowski P."/>
            <person name="Kruszewska J.S."/>
            <person name="Biernat P."/>
            <person name="Pawlowska J."/>
        </authorList>
    </citation>
    <scope>NUCLEOTIDE SEQUENCE</scope>
    <source>
        <strain evidence="2">WA0000017839</strain>
    </source>
</reference>